<evidence type="ECO:0000313" key="2">
    <source>
        <dbReference type="EMBL" id="CAF0990243.1"/>
    </source>
</evidence>
<sequence length="263" mass="30416">MTNSDKMAIFNKSLSPYQRWLEVQVPKWKMAHEQIAAINENNVNLHKNELKNILTELKDTELGRKYEITSLLKQSGGDIDKLVELYRSSIPVSDYDTIIDYVKRMINDGESNLIIPSNKVALYAHTSGTTGKLKYYPIHVCRAQLLNLLALDQNYMFYQQHPKLFDENSKELFLYTKSPDKKAPGDGKPICVISWFAYQAIAEHKNYLENIEKTDSEKYIEVAYPPTWRLASPPEAYEVLNTGHLEPYYMHILFALKQANSLF</sequence>
<accession>A0A814FW30</accession>
<evidence type="ECO:0000313" key="5">
    <source>
        <dbReference type="Proteomes" id="UP000663829"/>
    </source>
</evidence>
<dbReference type="Proteomes" id="UP000677228">
    <property type="component" value="Unassembled WGS sequence"/>
</dbReference>
<keyword evidence="5" id="KW-1185">Reference proteome</keyword>
<protein>
    <submittedName>
        <fullName evidence="2">Uncharacterized protein</fullName>
    </submittedName>
</protein>
<dbReference type="AlphaFoldDB" id="A0A814FW30"/>
<dbReference type="EMBL" id="CAJOBC010003003">
    <property type="protein sequence ID" value="CAF3762274.1"/>
    <property type="molecule type" value="Genomic_DNA"/>
</dbReference>
<evidence type="ECO:0000313" key="1">
    <source>
        <dbReference type="EMBL" id="CAF0934329.1"/>
    </source>
</evidence>
<evidence type="ECO:0000313" key="4">
    <source>
        <dbReference type="EMBL" id="CAF3762274.1"/>
    </source>
</evidence>
<reference evidence="2" key="1">
    <citation type="submission" date="2021-02" db="EMBL/GenBank/DDBJ databases">
        <authorList>
            <person name="Nowell W R."/>
        </authorList>
    </citation>
    <scope>NUCLEOTIDE SEQUENCE</scope>
</reference>
<proteinExistence type="predicted"/>
<dbReference type="EMBL" id="CAJOBA010004338">
    <property type="protein sequence ID" value="CAF3710241.1"/>
    <property type="molecule type" value="Genomic_DNA"/>
</dbReference>
<dbReference type="Proteomes" id="UP000682733">
    <property type="component" value="Unassembled WGS sequence"/>
</dbReference>
<dbReference type="OrthoDB" id="10540511at2759"/>
<gene>
    <name evidence="2" type="ORF">GPM918_LOCUS13215</name>
    <name evidence="1" type="ORF">OVA965_LOCUS11301</name>
    <name evidence="4" type="ORF">SRO942_LOCUS13215</name>
    <name evidence="3" type="ORF">TMI583_LOCUS11297</name>
</gene>
<dbReference type="EMBL" id="CAJNOQ010003003">
    <property type="protein sequence ID" value="CAF0990243.1"/>
    <property type="molecule type" value="Genomic_DNA"/>
</dbReference>
<name>A0A814FW30_9BILA</name>
<dbReference type="Proteomes" id="UP000663829">
    <property type="component" value="Unassembled WGS sequence"/>
</dbReference>
<dbReference type="EMBL" id="CAJNOK010004336">
    <property type="protein sequence ID" value="CAF0934329.1"/>
    <property type="molecule type" value="Genomic_DNA"/>
</dbReference>
<organism evidence="2 5">
    <name type="scientific">Didymodactylos carnosus</name>
    <dbReference type="NCBI Taxonomy" id="1234261"/>
    <lineage>
        <taxon>Eukaryota</taxon>
        <taxon>Metazoa</taxon>
        <taxon>Spiralia</taxon>
        <taxon>Gnathifera</taxon>
        <taxon>Rotifera</taxon>
        <taxon>Eurotatoria</taxon>
        <taxon>Bdelloidea</taxon>
        <taxon>Philodinida</taxon>
        <taxon>Philodinidae</taxon>
        <taxon>Didymodactylos</taxon>
    </lineage>
</organism>
<dbReference type="Proteomes" id="UP000681722">
    <property type="component" value="Unassembled WGS sequence"/>
</dbReference>
<dbReference type="Pfam" id="PF03321">
    <property type="entry name" value="GH3"/>
    <property type="match status" value="1"/>
</dbReference>
<comment type="caution">
    <text evidence="2">The sequence shown here is derived from an EMBL/GenBank/DDBJ whole genome shotgun (WGS) entry which is preliminary data.</text>
</comment>
<evidence type="ECO:0000313" key="3">
    <source>
        <dbReference type="EMBL" id="CAF3710241.1"/>
    </source>
</evidence>